<reference evidence="1 2" key="1">
    <citation type="journal article" date="2012" name="New Phytol.">
        <title>Insight into trade-off between wood decay and parasitism from the genome of a fungal forest pathogen.</title>
        <authorList>
            <person name="Olson A."/>
            <person name="Aerts A."/>
            <person name="Asiegbu F."/>
            <person name="Belbahri L."/>
            <person name="Bouzid O."/>
            <person name="Broberg A."/>
            <person name="Canback B."/>
            <person name="Coutinho P.M."/>
            <person name="Cullen D."/>
            <person name="Dalman K."/>
            <person name="Deflorio G."/>
            <person name="van Diepen L.T."/>
            <person name="Dunand C."/>
            <person name="Duplessis S."/>
            <person name="Durling M."/>
            <person name="Gonthier P."/>
            <person name="Grimwood J."/>
            <person name="Fossdal C.G."/>
            <person name="Hansson D."/>
            <person name="Henrissat B."/>
            <person name="Hietala A."/>
            <person name="Himmelstrand K."/>
            <person name="Hoffmeister D."/>
            <person name="Hogberg N."/>
            <person name="James T.Y."/>
            <person name="Karlsson M."/>
            <person name="Kohler A."/>
            <person name="Kues U."/>
            <person name="Lee Y.H."/>
            <person name="Lin Y.C."/>
            <person name="Lind M."/>
            <person name="Lindquist E."/>
            <person name="Lombard V."/>
            <person name="Lucas S."/>
            <person name="Lunden K."/>
            <person name="Morin E."/>
            <person name="Murat C."/>
            <person name="Park J."/>
            <person name="Raffaello T."/>
            <person name="Rouze P."/>
            <person name="Salamov A."/>
            <person name="Schmutz J."/>
            <person name="Solheim H."/>
            <person name="Stahlberg J."/>
            <person name="Velez H."/>
            <person name="de Vries R.P."/>
            <person name="Wiebenga A."/>
            <person name="Woodward S."/>
            <person name="Yakovlev I."/>
            <person name="Garbelotto M."/>
            <person name="Martin F."/>
            <person name="Grigoriev I.V."/>
            <person name="Stenlid J."/>
        </authorList>
    </citation>
    <scope>NUCLEOTIDE SEQUENCE [LARGE SCALE GENOMIC DNA]</scope>
    <source>
        <strain evidence="1 2">TC 32-1</strain>
    </source>
</reference>
<dbReference type="EMBL" id="KI925465">
    <property type="protein sequence ID" value="ETW75881.1"/>
    <property type="molecule type" value="Genomic_DNA"/>
</dbReference>
<dbReference type="KEGG" id="hir:HETIRDRAFT_106530"/>
<dbReference type="InParanoid" id="W4JSP7"/>
<proteinExistence type="predicted"/>
<dbReference type="GeneID" id="20666170"/>
<evidence type="ECO:0000313" key="1">
    <source>
        <dbReference type="EMBL" id="ETW75881.1"/>
    </source>
</evidence>
<dbReference type="AlphaFoldDB" id="W4JSP7"/>
<organism evidence="1 2">
    <name type="scientific">Heterobasidion irregulare (strain TC 32-1)</name>
    <dbReference type="NCBI Taxonomy" id="747525"/>
    <lineage>
        <taxon>Eukaryota</taxon>
        <taxon>Fungi</taxon>
        <taxon>Dikarya</taxon>
        <taxon>Basidiomycota</taxon>
        <taxon>Agaricomycotina</taxon>
        <taxon>Agaricomycetes</taxon>
        <taxon>Russulales</taxon>
        <taxon>Bondarzewiaceae</taxon>
        <taxon>Heterobasidion</taxon>
        <taxon>Heterobasidion annosum species complex</taxon>
    </lineage>
</organism>
<dbReference type="HOGENOM" id="CLU_2133830_0_0_1"/>
<gene>
    <name evidence="1" type="ORF">HETIRDRAFT_106530</name>
</gene>
<accession>W4JSP7</accession>
<dbReference type="Proteomes" id="UP000030671">
    <property type="component" value="Unassembled WGS sequence"/>
</dbReference>
<dbReference type="RefSeq" id="XP_009552121.1">
    <property type="nucleotide sequence ID" value="XM_009553826.1"/>
</dbReference>
<protein>
    <submittedName>
        <fullName evidence="1">Uncharacterized protein</fullName>
    </submittedName>
</protein>
<keyword evidence="2" id="KW-1185">Reference proteome</keyword>
<evidence type="ECO:0000313" key="2">
    <source>
        <dbReference type="Proteomes" id="UP000030671"/>
    </source>
</evidence>
<sequence length="113" mass="13010">MQLVLGYLVNEIWLRDYAKQHQYYGDLDPETLALYHESAYPILIRSEEMDGLYEAGCDLIARCGMRATLNPVWISNCESCFCWCISRSFHPNTRTPEEAALLERFKDLIGAKG</sequence>
<name>W4JSP7_HETIT</name>